<name>A0AAN6JC48_9PEZI</name>
<gene>
    <name evidence="3" type="ORF">LTR82_004641</name>
</gene>
<reference evidence="3" key="1">
    <citation type="submission" date="2021-12" db="EMBL/GenBank/DDBJ databases">
        <title>Black yeast isolated from Biological Soil Crust.</title>
        <authorList>
            <person name="Kurbessoian T."/>
        </authorList>
    </citation>
    <scope>NUCLEOTIDE SEQUENCE</scope>
    <source>
        <strain evidence="3">CCFEE 5208</strain>
    </source>
</reference>
<dbReference type="Proteomes" id="UP001168146">
    <property type="component" value="Unassembled WGS sequence"/>
</dbReference>
<proteinExistence type="predicted"/>
<feature type="region of interest" description="Disordered" evidence="1">
    <location>
        <begin position="86"/>
        <end position="108"/>
    </location>
</feature>
<evidence type="ECO:0000259" key="2">
    <source>
        <dbReference type="Pfam" id="PF01425"/>
    </source>
</evidence>
<dbReference type="InterPro" id="IPR023631">
    <property type="entry name" value="Amidase_dom"/>
</dbReference>
<dbReference type="SUPFAM" id="SSF75304">
    <property type="entry name" value="Amidase signature (AS) enzymes"/>
    <property type="match status" value="1"/>
</dbReference>
<dbReference type="InterPro" id="IPR036928">
    <property type="entry name" value="AS_sf"/>
</dbReference>
<comment type="caution">
    <text evidence="3">The sequence shown here is derived from an EMBL/GenBank/DDBJ whole genome shotgun (WGS) entry which is preliminary data.</text>
</comment>
<feature type="domain" description="Amidase" evidence="2">
    <location>
        <begin position="110"/>
        <end position="369"/>
    </location>
</feature>
<dbReference type="Gene3D" id="3.90.1300.10">
    <property type="entry name" value="Amidase signature (AS) domain"/>
    <property type="match status" value="1"/>
</dbReference>
<sequence length="738" mass="78960">MAHSDEQGSERRTLNIVEASIADLQHALTIGALTSVELTTKYFQRIIAYDTRGPCLNSIVVFNPDAFDEAAASDARRASGRSLGNLDGIPFVSPPSQHPPTSNPSLPPLTLPRTLKDSMMTKGLTCASGSPAFANLTATSNSFVASQLRSAGAVLIGKTNTPPMMASGMHRGLYGRAESPYNLDYLTAAFSSGSSNGCATSTAASFAAFGLGSETVSSGRSPASNNGLVAYTPSRTVISTRGIWPLYPTCDVVVPHTRTVTDMLTILDYLTVEDSTTEGDFWRQQTFVSIPKVERPRSYLDLLSGAAESLRGKRIGVPKMYVGGHDPKAKPTTVSPGVIVLWKRAREDLEALGAEVVETDFPLVTNYEDDSVSGHANNVVGFDPDWNAIERGELVAYSWDDFLAANDDPKIKSLADIDGSQLFPARPEGYPPDRWLETKNFLNYPLLPHLASLRPPSTPTLTALSPGLRTALPALESQRHRDLHTWLASQNLDLVAFPSCGDVARSDLDTNVESAEYAMKNGVRYSHGNRAVRHMGVPTVTVTMGVLEGKGMPVGLTFAGGHGADGELLRFAYAFERGSGRRVAPPGTPGLESDVVDLDAVSVDFGRREEGLEMVGVEGVRIGETRVRISGRLRGPSTGTSTSGGAGAATVTAWLKMPGKGLELSEVKVEGVRDRWELEADFEPFEPVKPLYGGYGQGVGKVMVILRAETGTSQAGKLLMIDQWAPIVKTKCRGDTGA</sequence>
<dbReference type="PANTHER" id="PTHR42678:SF11">
    <property type="entry name" value="AMIDASE FAMILY PROTEIN"/>
    <property type="match status" value="1"/>
</dbReference>
<evidence type="ECO:0000256" key="1">
    <source>
        <dbReference type="SAM" id="MobiDB-lite"/>
    </source>
</evidence>
<dbReference type="Pfam" id="PF01425">
    <property type="entry name" value="Amidase"/>
    <property type="match status" value="1"/>
</dbReference>
<protein>
    <recommendedName>
        <fullName evidence="2">Amidase domain-containing protein</fullName>
    </recommendedName>
</protein>
<accession>A0AAN6JC48</accession>
<dbReference type="EMBL" id="JASUXU010000010">
    <property type="protein sequence ID" value="KAK0324203.1"/>
    <property type="molecule type" value="Genomic_DNA"/>
</dbReference>
<organism evidence="3 4">
    <name type="scientific">Friedmanniomyces endolithicus</name>
    <dbReference type="NCBI Taxonomy" id="329885"/>
    <lineage>
        <taxon>Eukaryota</taxon>
        <taxon>Fungi</taxon>
        <taxon>Dikarya</taxon>
        <taxon>Ascomycota</taxon>
        <taxon>Pezizomycotina</taxon>
        <taxon>Dothideomycetes</taxon>
        <taxon>Dothideomycetidae</taxon>
        <taxon>Mycosphaerellales</taxon>
        <taxon>Teratosphaeriaceae</taxon>
        <taxon>Friedmanniomyces</taxon>
    </lineage>
</organism>
<dbReference type="PANTHER" id="PTHR42678">
    <property type="entry name" value="AMIDASE"/>
    <property type="match status" value="1"/>
</dbReference>
<evidence type="ECO:0000313" key="4">
    <source>
        <dbReference type="Proteomes" id="UP001168146"/>
    </source>
</evidence>
<evidence type="ECO:0000313" key="3">
    <source>
        <dbReference type="EMBL" id="KAK0324203.1"/>
    </source>
</evidence>
<dbReference type="AlphaFoldDB" id="A0AAN6JC48"/>
<feature type="compositionally biased region" description="Pro residues" evidence="1">
    <location>
        <begin position="92"/>
        <end position="108"/>
    </location>
</feature>